<evidence type="ECO:0000256" key="7">
    <source>
        <dbReference type="ARBA" id="ARBA00022949"/>
    </source>
</evidence>
<dbReference type="PANTHER" id="PTHR11893">
    <property type="entry name" value="INNEXIN"/>
    <property type="match status" value="1"/>
</dbReference>
<evidence type="ECO:0000256" key="4">
    <source>
        <dbReference type="ARBA" id="ARBA00022475"/>
    </source>
</evidence>
<accession>T1JN41</accession>
<keyword evidence="5 12" id="KW-0812">Transmembrane</keyword>
<dbReference type="AlphaFoldDB" id="T1JN41"/>
<evidence type="ECO:0000256" key="5">
    <source>
        <dbReference type="ARBA" id="ARBA00022692"/>
    </source>
</evidence>
<gene>
    <name evidence="12" type="primary">inx</name>
</gene>
<evidence type="ECO:0000256" key="2">
    <source>
        <dbReference type="ARBA" id="ARBA00004651"/>
    </source>
</evidence>
<dbReference type="Pfam" id="PF00876">
    <property type="entry name" value="Innexin"/>
    <property type="match status" value="1"/>
</dbReference>
<comment type="similarity">
    <text evidence="12">Belongs to the pannexin family.</text>
</comment>
<name>T1JN41_STRMM</name>
<dbReference type="STRING" id="126957.T1JN41"/>
<keyword evidence="10 12" id="KW-0472">Membrane</keyword>
<dbReference type="PROSITE" id="PS51013">
    <property type="entry name" value="PANNEXIN"/>
    <property type="match status" value="1"/>
</dbReference>
<comment type="subcellular location">
    <subcellularLocation>
        <location evidence="1">Cell junction</location>
        <location evidence="1">Gap junction</location>
    </subcellularLocation>
    <subcellularLocation>
        <location evidence="2 12">Cell membrane</location>
        <topology evidence="2 12">Multi-pass membrane protein</topology>
    </subcellularLocation>
</comment>
<dbReference type="GO" id="GO:0005243">
    <property type="term" value="F:gap junction channel activity"/>
    <property type="evidence" value="ECO:0007669"/>
    <property type="project" value="TreeGrafter"/>
</dbReference>
<evidence type="ECO:0000256" key="9">
    <source>
        <dbReference type="ARBA" id="ARBA00023065"/>
    </source>
</evidence>
<keyword evidence="7" id="KW-0965">Cell junction</keyword>
<feature type="transmembrane region" description="Helical" evidence="12">
    <location>
        <begin position="113"/>
        <end position="131"/>
    </location>
</feature>
<organism evidence="13 14">
    <name type="scientific">Strigamia maritima</name>
    <name type="common">European centipede</name>
    <name type="synonym">Geophilus maritimus</name>
    <dbReference type="NCBI Taxonomy" id="126957"/>
    <lineage>
        <taxon>Eukaryota</taxon>
        <taxon>Metazoa</taxon>
        <taxon>Ecdysozoa</taxon>
        <taxon>Arthropoda</taxon>
        <taxon>Myriapoda</taxon>
        <taxon>Chilopoda</taxon>
        <taxon>Pleurostigmophora</taxon>
        <taxon>Geophilomorpha</taxon>
        <taxon>Linotaeniidae</taxon>
        <taxon>Strigamia</taxon>
    </lineage>
</organism>
<evidence type="ECO:0000256" key="11">
    <source>
        <dbReference type="ARBA" id="ARBA00023303"/>
    </source>
</evidence>
<dbReference type="GO" id="GO:0007602">
    <property type="term" value="P:phototransduction"/>
    <property type="evidence" value="ECO:0007669"/>
    <property type="project" value="TreeGrafter"/>
</dbReference>
<proteinExistence type="inferred from homology"/>
<feature type="transmembrane region" description="Helical" evidence="12">
    <location>
        <begin position="27"/>
        <end position="44"/>
    </location>
</feature>
<evidence type="ECO:0000256" key="12">
    <source>
        <dbReference type="RuleBase" id="RU010713"/>
    </source>
</evidence>
<evidence type="ECO:0000256" key="3">
    <source>
        <dbReference type="ARBA" id="ARBA00022448"/>
    </source>
</evidence>
<reference evidence="14" key="1">
    <citation type="submission" date="2011-05" db="EMBL/GenBank/DDBJ databases">
        <authorList>
            <person name="Richards S.R."/>
            <person name="Qu J."/>
            <person name="Jiang H."/>
            <person name="Jhangiani S.N."/>
            <person name="Agravi P."/>
            <person name="Goodspeed R."/>
            <person name="Gross S."/>
            <person name="Mandapat C."/>
            <person name="Jackson L."/>
            <person name="Mathew T."/>
            <person name="Pu L."/>
            <person name="Thornton R."/>
            <person name="Saada N."/>
            <person name="Wilczek-Boney K.B."/>
            <person name="Lee S."/>
            <person name="Kovar C."/>
            <person name="Wu Y."/>
            <person name="Scherer S.E."/>
            <person name="Worley K.C."/>
            <person name="Muzny D.M."/>
            <person name="Gibbs R."/>
        </authorList>
    </citation>
    <scope>NUCLEOTIDE SEQUENCE</scope>
    <source>
        <strain evidence="14">Brora</strain>
    </source>
</reference>
<dbReference type="GO" id="GO:0034220">
    <property type="term" value="P:monoatomic ion transmembrane transport"/>
    <property type="evidence" value="ECO:0007669"/>
    <property type="project" value="UniProtKB-KW"/>
</dbReference>
<dbReference type="eggNOG" id="ENOG502QR27">
    <property type="taxonomic scope" value="Eukaryota"/>
</dbReference>
<feature type="transmembrane region" description="Helical" evidence="12">
    <location>
        <begin position="189"/>
        <end position="218"/>
    </location>
</feature>
<comment type="caution">
    <text evidence="12">Lacks conserved residue(s) required for the propagation of feature annotation.</text>
</comment>
<dbReference type="PhylomeDB" id="T1JN41"/>
<dbReference type="Proteomes" id="UP000014500">
    <property type="component" value="Unassembled WGS sequence"/>
</dbReference>
<keyword evidence="11 12" id="KW-0407">Ion channel</keyword>
<protein>
    <recommendedName>
        <fullName evidence="12">Innexin</fullName>
    </recommendedName>
</protein>
<keyword evidence="6" id="KW-0303">Gap junction</keyword>
<dbReference type="InterPro" id="IPR000990">
    <property type="entry name" value="Innexin"/>
</dbReference>
<comment type="function">
    <text evidence="12">Structural component of the gap junctions.</text>
</comment>
<dbReference type="PANTHER" id="PTHR11893:SF41">
    <property type="entry name" value="INNEXIN INX2"/>
    <property type="match status" value="1"/>
</dbReference>
<dbReference type="EMBL" id="JH431781">
    <property type="status" value="NOT_ANNOTATED_CDS"/>
    <property type="molecule type" value="Genomic_DNA"/>
</dbReference>
<keyword evidence="4" id="KW-1003">Cell membrane</keyword>
<keyword evidence="9 12" id="KW-0406">Ion transport</keyword>
<keyword evidence="3 12" id="KW-0813">Transport</keyword>
<reference evidence="13" key="2">
    <citation type="submission" date="2015-02" db="UniProtKB">
        <authorList>
            <consortium name="EnsemblMetazoa"/>
        </authorList>
    </citation>
    <scope>IDENTIFICATION</scope>
</reference>
<dbReference type="HOGENOM" id="CLU_035763_1_1_1"/>
<evidence type="ECO:0000256" key="8">
    <source>
        <dbReference type="ARBA" id="ARBA00022989"/>
    </source>
</evidence>
<evidence type="ECO:0000313" key="13">
    <source>
        <dbReference type="EnsemblMetazoa" id="SMAR015270-PA"/>
    </source>
</evidence>
<keyword evidence="8 12" id="KW-1133">Transmembrane helix</keyword>
<dbReference type="GO" id="GO:0005921">
    <property type="term" value="C:gap junction"/>
    <property type="evidence" value="ECO:0007669"/>
    <property type="project" value="UniProtKB-SubCell"/>
</dbReference>
<dbReference type="EnsemblMetazoa" id="SMAR015270-RA">
    <property type="protein sequence ID" value="SMAR015270-PA"/>
    <property type="gene ID" value="SMAR015270"/>
</dbReference>
<evidence type="ECO:0000256" key="6">
    <source>
        <dbReference type="ARBA" id="ARBA00022868"/>
    </source>
</evidence>
<evidence type="ECO:0000256" key="10">
    <source>
        <dbReference type="ARBA" id="ARBA00023136"/>
    </source>
</evidence>
<evidence type="ECO:0000313" key="14">
    <source>
        <dbReference type="Proteomes" id="UP000014500"/>
    </source>
</evidence>
<dbReference type="GO" id="GO:0005886">
    <property type="term" value="C:plasma membrane"/>
    <property type="evidence" value="ECO:0007669"/>
    <property type="project" value="UniProtKB-SubCell"/>
</dbReference>
<evidence type="ECO:0000256" key="1">
    <source>
        <dbReference type="ARBA" id="ARBA00004610"/>
    </source>
</evidence>
<sequence>MVLEFVSSLKQVLQPHHFSIDCAVSKLHYRFTVGLIFLFCILVTSRQYFGDPIACMGATPIEVPKEVLDTYCWIQATYTLPAAYHTKVGVDGVPHPGVASINDKKTERRYHNYYQWIFAIDVFLGGAFREYGIDVVKFTQMDDNDRTDPMIQVFPRVTKCIFHKYGPSGTVQRHDSLCVLPLNIVNEKIYLIMWFWFVVLAIVTSIWLIWLVVLMFVWRQGRFYVITGVGKYADPIELKEVCKKIDYGDWLLVMRR</sequence>
<keyword evidence="14" id="KW-1185">Reference proteome</keyword>